<dbReference type="RefSeq" id="WP_066810075.1">
    <property type="nucleotide sequence ID" value="NZ_CP012661.1"/>
</dbReference>
<proteinExistence type="predicted"/>
<dbReference type="KEGG" id="daa:AKL17_0911"/>
<dbReference type="Proteomes" id="UP000076128">
    <property type="component" value="Chromosome"/>
</dbReference>
<organism evidence="2 3">
    <name type="scientific">Frigidibacter mobilis</name>
    <dbReference type="NCBI Taxonomy" id="1335048"/>
    <lineage>
        <taxon>Bacteria</taxon>
        <taxon>Pseudomonadati</taxon>
        <taxon>Pseudomonadota</taxon>
        <taxon>Alphaproteobacteria</taxon>
        <taxon>Rhodobacterales</taxon>
        <taxon>Paracoccaceae</taxon>
        <taxon>Frigidibacter</taxon>
    </lineage>
</organism>
<evidence type="ECO:0000313" key="3">
    <source>
        <dbReference type="Proteomes" id="UP000076128"/>
    </source>
</evidence>
<reference evidence="2 3" key="1">
    <citation type="submission" date="2015-09" db="EMBL/GenBank/DDBJ databases">
        <title>Complete genome sequence of Defluviimonas alba cai42t isolated from an oilfield in Xinjiang.</title>
        <authorList>
            <person name="Geng S."/>
            <person name="Pan X."/>
            <person name="Wu X."/>
        </authorList>
    </citation>
    <scope>NUCLEOTIDE SEQUENCE [LARGE SCALE GENOMIC DNA]</scope>
    <source>
        <strain evidence="3">cai42</strain>
    </source>
</reference>
<feature type="chain" id="PRO_5007811320" description="Argininosuccinate lyase" evidence="1">
    <location>
        <begin position="26"/>
        <end position="110"/>
    </location>
</feature>
<gene>
    <name evidence="2" type="ORF">AKL17_0911</name>
</gene>
<evidence type="ECO:0008006" key="4">
    <source>
        <dbReference type="Google" id="ProtNLM"/>
    </source>
</evidence>
<name>A0A159Z2A8_9RHOB</name>
<keyword evidence="3" id="KW-1185">Reference proteome</keyword>
<dbReference type="EMBL" id="CP012661">
    <property type="protein sequence ID" value="AMY68170.1"/>
    <property type="molecule type" value="Genomic_DNA"/>
</dbReference>
<evidence type="ECO:0000256" key="1">
    <source>
        <dbReference type="SAM" id="SignalP"/>
    </source>
</evidence>
<dbReference type="OrthoDB" id="4736977at2"/>
<evidence type="ECO:0000313" key="2">
    <source>
        <dbReference type="EMBL" id="AMY68170.1"/>
    </source>
</evidence>
<protein>
    <recommendedName>
        <fullName evidence="4">Argininosuccinate lyase</fullName>
    </recommendedName>
</protein>
<feature type="signal peptide" evidence="1">
    <location>
        <begin position="1"/>
        <end position="25"/>
    </location>
</feature>
<dbReference type="AlphaFoldDB" id="A0A159Z2A8"/>
<keyword evidence="1" id="KW-0732">Signal</keyword>
<accession>A0A159Z2A8</accession>
<dbReference type="STRING" id="1335048.AKL17_0911"/>
<sequence length="110" mass="11728">MSSRFLLPLAVAGAFCAASVLPAAALDRHVRIVNDTGFAIVEFYASNTGTSDWQEDILGPDVLPSGASVMINIDDGTGYCKYDLLAVFEDGDQLVKSDVNVCEVGTFTYN</sequence>